<feature type="binding site" evidence="21">
    <location>
        <position position="362"/>
    </location>
    <ligand>
        <name>Zn(2+)</name>
        <dbReference type="ChEBI" id="CHEBI:29105"/>
        <note>catalytic</note>
    </ligand>
</feature>
<keyword evidence="16 23" id="KW-0482">Metalloprotease</keyword>
<dbReference type="GO" id="GO:0070006">
    <property type="term" value="F:metalloaminopeptidase activity"/>
    <property type="evidence" value="ECO:0007669"/>
    <property type="project" value="TreeGrafter"/>
</dbReference>
<feature type="signal peptide" evidence="25">
    <location>
        <begin position="1"/>
        <end position="15"/>
    </location>
</feature>
<evidence type="ECO:0000256" key="9">
    <source>
        <dbReference type="ARBA" id="ARBA00022692"/>
    </source>
</evidence>
<keyword evidence="6" id="KW-1003">Cell membrane</keyword>
<evidence type="ECO:0000256" key="6">
    <source>
        <dbReference type="ARBA" id="ARBA00022475"/>
    </source>
</evidence>
<dbReference type="SUPFAM" id="SSF55486">
    <property type="entry name" value="Metalloproteases ('zincins'), catalytic domain"/>
    <property type="match status" value="1"/>
</dbReference>
<dbReference type="FunFam" id="2.60.40.1730:FF:000012">
    <property type="entry name" value="Aminopeptidase N"/>
    <property type="match status" value="1"/>
</dbReference>
<keyword evidence="7" id="KW-0336">GPI-anchor</keyword>
<dbReference type="Gene3D" id="1.10.390.10">
    <property type="entry name" value="Neutral Protease Domain 2"/>
    <property type="match status" value="1"/>
</dbReference>
<evidence type="ECO:0000259" key="28">
    <source>
        <dbReference type="Pfam" id="PF17900"/>
    </source>
</evidence>
<feature type="chain" id="PRO_5019343571" description="Aminopeptidase" evidence="25">
    <location>
        <begin position="16"/>
        <end position="918"/>
    </location>
</feature>
<dbReference type="Proteomes" id="UP000283509">
    <property type="component" value="Unassembled WGS sequence"/>
</dbReference>
<evidence type="ECO:0000256" key="13">
    <source>
        <dbReference type="ARBA" id="ARBA00022833"/>
    </source>
</evidence>
<evidence type="ECO:0000256" key="14">
    <source>
        <dbReference type="ARBA" id="ARBA00022968"/>
    </source>
</evidence>
<keyword evidence="15" id="KW-1133">Transmembrane helix</keyword>
<reference evidence="29 30" key="1">
    <citation type="submission" date="2018-04" db="EMBL/GenBank/DDBJ databases">
        <authorList>
            <person name="Zhang X."/>
            <person name="Yuan J."/>
            <person name="Li F."/>
            <person name="Xiang J."/>
        </authorList>
    </citation>
    <scope>NUCLEOTIDE SEQUENCE [LARGE SCALE GENOMIC DNA]</scope>
    <source>
        <tissue evidence="29">Muscle</tissue>
    </source>
</reference>
<keyword evidence="8 23" id="KW-0645">Protease</keyword>
<keyword evidence="9" id="KW-0812">Transmembrane</keyword>
<reference evidence="29 30" key="2">
    <citation type="submission" date="2019-01" db="EMBL/GenBank/DDBJ databases">
        <title>The decoding of complex shrimp genome reveals the adaptation for benthos swimmer, frequently molting mechanism and breeding impact on genome.</title>
        <authorList>
            <person name="Sun Y."/>
            <person name="Gao Y."/>
            <person name="Yu Y."/>
        </authorList>
    </citation>
    <scope>NUCLEOTIDE SEQUENCE [LARGE SCALE GENOMIC DNA]</scope>
    <source>
        <tissue evidence="29">Muscle</tissue>
    </source>
</reference>
<feature type="active site" description="Proton acceptor" evidence="20">
    <location>
        <position position="359"/>
    </location>
</feature>
<evidence type="ECO:0000256" key="4">
    <source>
        <dbReference type="ARBA" id="ARBA00010136"/>
    </source>
</evidence>
<dbReference type="Pfam" id="PF17900">
    <property type="entry name" value="Peptidase_M1_N"/>
    <property type="match status" value="1"/>
</dbReference>
<evidence type="ECO:0000256" key="3">
    <source>
        <dbReference type="ARBA" id="ARBA00004609"/>
    </source>
</evidence>
<dbReference type="FunFam" id="1.25.50.20:FF:000001">
    <property type="entry name" value="Aminopeptidase"/>
    <property type="match status" value="1"/>
</dbReference>
<comment type="cofactor">
    <cofactor evidence="21 23">
        <name>Zn(2+)</name>
        <dbReference type="ChEBI" id="CHEBI:29105"/>
    </cofactor>
    <text evidence="21 23">Binds 1 zinc ion per subunit.</text>
</comment>
<dbReference type="InterPro" id="IPR045357">
    <property type="entry name" value="Aminopeptidase_N-like_N"/>
</dbReference>
<feature type="domain" description="Peptidase M1 membrane alanine aminopeptidase" evidence="26">
    <location>
        <begin position="286"/>
        <end position="511"/>
    </location>
</feature>
<dbReference type="Gene3D" id="2.60.40.1910">
    <property type="match status" value="1"/>
</dbReference>
<dbReference type="Gene3D" id="2.60.40.1730">
    <property type="entry name" value="tricorn interacting facor f3 domain"/>
    <property type="match status" value="1"/>
</dbReference>
<keyword evidence="10 21" id="KW-0479">Metal-binding</keyword>
<proteinExistence type="inferred from homology"/>
<evidence type="ECO:0000313" key="30">
    <source>
        <dbReference type="Proteomes" id="UP000283509"/>
    </source>
</evidence>
<evidence type="ECO:0000256" key="17">
    <source>
        <dbReference type="ARBA" id="ARBA00023136"/>
    </source>
</evidence>
<evidence type="ECO:0000256" key="1">
    <source>
        <dbReference type="ARBA" id="ARBA00000098"/>
    </source>
</evidence>
<name>A0A423TKZ8_PENVA</name>
<dbReference type="GO" id="GO:0098552">
    <property type="term" value="C:side of membrane"/>
    <property type="evidence" value="ECO:0007669"/>
    <property type="project" value="UniProtKB-KW"/>
</dbReference>
<dbReference type="FunFam" id="2.60.40.1910:FF:000008">
    <property type="entry name" value="Aminopeptidase"/>
    <property type="match status" value="1"/>
</dbReference>
<dbReference type="AlphaFoldDB" id="A0A423TKZ8"/>
<keyword evidence="30" id="KW-1185">Reference proteome</keyword>
<evidence type="ECO:0000259" key="26">
    <source>
        <dbReference type="Pfam" id="PF01433"/>
    </source>
</evidence>
<evidence type="ECO:0000256" key="11">
    <source>
        <dbReference type="ARBA" id="ARBA00022729"/>
    </source>
</evidence>
<evidence type="ECO:0000256" key="10">
    <source>
        <dbReference type="ARBA" id="ARBA00022723"/>
    </source>
</evidence>
<evidence type="ECO:0000256" key="19">
    <source>
        <dbReference type="ARBA" id="ARBA00023180"/>
    </source>
</evidence>
<keyword evidence="13 21" id="KW-0862">Zinc</keyword>
<dbReference type="FunFam" id="1.10.390.10:FF:000001">
    <property type="entry name" value="Aminopeptidase"/>
    <property type="match status" value="1"/>
</dbReference>
<evidence type="ECO:0000256" key="5">
    <source>
        <dbReference type="ARBA" id="ARBA00022438"/>
    </source>
</evidence>
<accession>A0A423TKZ8</accession>
<dbReference type="GO" id="GO:0005615">
    <property type="term" value="C:extracellular space"/>
    <property type="evidence" value="ECO:0007669"/>
    <property type="project" value="TreeGrafter"/>
</dbReference>
<feature type="domain" description="Aminopeptidase N-like N-terminal" evidence="28">
    <location>
        <begin position="58"/>
        <end position="251"/>
    </location>
</feature>
<comment type="catalytic activity">
    <reaction evidence="1">
        <text>Release of an N-terminal amino acid, Xaa-|-Yaa- from a peptide, amide or arylamide. Xaa is preferably Ala, but may be most amino acids including Pro (slow action). When a terminal hydrophobic residue is followed by a prolyl residue, the two may be released as an intact Xaa-Pro dipeptide.</text>
        <dbReference type="EC" id="3.4.11.2"/>
    </reaction>
</comment>
<dbReference type="GO" id="GO:0005886">
    <property type="term" value="C:plasma membrane"/>
    <property type="evidence" value="ECO:0007669"/>
    <property type="project" value="UniProtKB-SubCell"/>
</dbReference>
<dbReference type="EMBL" id="QCYY01001567">
    <property type="protein sequence ID" value="ROT77107.1"/>
    <property type="molecule type" value="Genomic_DNA"/>
</dbReference>
<dbReference type="GO" id="GO:0006508">
    <property type="term" value="P:proteolysis"/>
    <property type="evidence" value="ECO:0007669"/>
    <property type="project" value="UniProtKB-KW"/>
</dbReference>
<keyword evidence="12 23" id="KW-0378">Hydrolase</keyword>
<keyword evidence="17" id="KW-0472">Membrane</keyword>
<evidence type="ECO:0000256" key="25">
    <source>
        <dbReference type="SAM" id="SignalP"/>
    </source>
</evidence>
<evidence type="ECO:0000259" key="27">
    <source>
        <dbReference type="Pfam" id="PF11838"/>
    </source>
</evidence>
<dbReference type="PANTHER" id="PTHR11533">
    <property type="entry name" value="PROTEASE M1 ZINC METALLOPROTEASE"/>
    <property type="match status" value="1"/>
</dbReference>
<feature type="region of interest" description="Disordered" evidence="24">
    <location>
        <begin position="24"/>
        <end position="45"/>
    </location>
</feature>
<keyword evidence="5 23" id="KW-0031">Aminopeptidase</keyword>
<feature type="site" description="Transition state stabilizer" evidence="22">
    <location>
        <position position="444"/>
    </location>
</feature>
<dbReference type="PRINTS" id="PR00756">
    <property type="entry name" value="ALADIPTASE"/>
</dbReference>
<dbReference type="Gene3D" id="1.25.50.20">
    <property type="match status" value="1"/>
</dbReference>
<evidence type="ECO:0000256" key="24">
    <source>
        <dbReference type="SAM" id="MobiDB-lite"/>
    </source>
</evidence>
<dbReference type="Pfam" id="PF11838">
    <property type="entry name" value="ERAP1_C"/>
    <property type="match status" value="1"/>
</dbReference>
<dbReference type="InterPro" id="IPR014782">
    <property type="entry name" value="Peptidase_M1_dom"/>
</dbReference>
<evidence type="ECO:0000256" key="16">
    <source>
        <dbReference type="ARBA" id="ARBA00023049"/>
    </source>
</evidence>
<organism evidence="29 30">
    <name type="scientific">Penaeus vannamei</name>
    <name type="common">Whiteleg shrimp</name>
    <name type="synonym">Litopenaeus vannamei</name>
    <dbReference type="NCBI Taxonomy" id="6689"/>
    <lineage>
        <taxon>Eukaryota</taxon>
        <taxon>Metazoa</taxon>
        <taxon>Ecdysozoa</taxon>
        <taxon>Arthropoda</taxon>
        <taxon>Crustacea</taxon>
        <taxon>Multicrustacea</taxon>
        <taxon>Malacostraca</taxon>
        <taxon>Eumalacostraca</taxon>
        <taxon>Eucarida</taxon>
        <taxon>Decapoda</taxon>
        <taxon>Dendrobranchiata</taxon>
        <taxon>Penaeoidea</taxon>
        <taxon>Penaeidae</taxon>
        <taxon>Penaeus</taxon>
    </lineage>
</organism>
<dbReference type="EC" id="3.4.11.-" evidence="23"/>
<evidence type="ECO:0000256" key="23">
    <source>
        <dbReference type="RuleBase" id="RU364040"/>
    </source>
</evidence>
<evidence type="ECO:0000256" key="15">
    <source>
        <dbReference type="ARBA" id="ARBA00022989"/>
    </source>
</evidence>
<dbReference type="InterPro" id="IPR027268">
    <property type="entry name" value="Peptidase_M4/M1_CTD_sf"/>
</dbReference>
<dbReference type="InterPro" id="IPR001930">
    <property type="entry name" value="Peptidase_M1"/>
</dbReference>
<dbReference type="GO" id="GO:0042277">
    <property type="term" value="F:peptide binding"/>
    <property type="evidence" value="ECO:0007669"/>
    <property type="project" value="TreeGrafter"/>
</dbReference>
<dbReference type="InterPro" id="IPR034016">
    <property type="entry name" value="M1_APN-typ"/>
</dbReference>
<evidence type="ECO:0000256" key="22">
    <source>
        <dbReference type="PIRSR" id="PIRSR634016-4"/>
    </source>
</evidence>
<dbReference type="Pfam" id="PF01433">
    <property type="entry name" value="Peptidase_M1"/>
    <property type="match status" value="1"/>
</dbReference>
<dbReference type="CDD" id="cd09601">
    <property type="entry name" value="M1_APN-Q_like"/>
    <property type="match status" value="1"/>
</dbReference>
<dbReference type="SUPFAM" id="SSF63737">
    <property type="entry name" value="Leukotriene A4 hydrolase N-terminal domain"/>
    <property type="match status" value="1"/>
</dbReference>
<evidence type="ECO:0000256" key="2">
    <source>
        <dbReference type="ARBA" id="ARBA00004606"/>
    </source>
</evidence>
<keyword evidence="18" id="KW-1015">Disulfide bond</keyword>
<keyword evidence="19" id="KW-0325">Glycoprotein</keyword>
<comment type="subcellular location">
    <subcellularLocation>
        <location evidence="3">Cell membrane</location>
        <topology evidence="3">Lipid-anchor</topology>
        <topology evidence="3">GPI-anchor</topology>
    </subcellularLocation>
    <subcellularLocation>
        <location evidence="2">Membrane</location>
        <topology evidence="2">Single-pass type II membrane protein</topology>
    </subcellularLocation>
</comment>
<dbReference type="InterPro" id="IPR024571">
    <property type="entry name" value="ERAP1-like_C_dom"/>
</dbReference>
<keyword evidence="11 25" id="KW-0732">Signal</keyword>
<comment type="caution">
    <text evidence="29">The sequence shown here is derived from an EMBL/GenBank/DDBJ whole genome shotgun (WGS) entry which is preliminary data.</text>
</comment>
<evidence type="ECO:0000256" key="18">
    <source>
        <dbReference type="ARBA" id="ARBA00023157"/>
    </source>
</evidence>
<sequence>MLLFALLALGHAALALPQADDVTISPSASTESQPTTTEVPVSTREKTDLGIRLPGSLKPLHYLVKLQPFINGNFSIFGYMEVEMEVLEPTSNITLHMADIITKNDTIKVYASGQEKGRGVRIKTHEYDHGRQFYIAHLKKELQKGRKYVLSMEFLGYLNDKLHGFYRSTYMDAAGNTRNIAVTQFQATDARRAFPCFDEPALKATFEIHLARESSMTTLSNMPIAETVPIIGQEGWVWDRYEKSVPMSTYLVAFVVSDFVQVNTTVNDSVVLRVWARREAIDQAEYALKVGPKILSFFEEYFGLPFPLPKMDMVALPDFSAGAMENWGLITYRERYLMYNPEVSTPQSRVSVAVTISHELAHQWFGNLVTPVWWDDLWLNEGFATYISYLGVDHAEPTWKVMETSLVERVHGVFGLDSLESSHKISVRVDHPDEIAEVFDGISYKKGSSIIRMMTHYLTEATFRKGLTNYLKALSYKNAVQDDLWKYLTLAAHEDGILPQDVTVKMIMDTWTLQMGYPVIYVKRSLDGTSAILTQERFLLERGTNSSNIRDYKWWVPLTYTNQSEANFNQTQAKLWMMDTDDYIVVSSLPPTDQWVVFNLQQTGYYRVNYDDHNWNLIIQQLKKDHQVICPINRAQIIDDAMNFAKAGVNKLSYIENMFKRRSGYGALKRYLLDLVLPLYETVGFDDKLEDPHLEQRKRKIAVNWACKLGHKDCLDKVLTLYRQWMANPDNSSLISPNLKWTVYCRAIKEGGEAEWDFAWEQYLKTNVASEKTLLLSAMACTEEAWILSRYLEMAINPVSGIRLQDVSVVLGSISYNDVGRSLVWNYLTRNWNDIYTFKKRRRGELMKKVTYNFNTEQELQEVQSFLRRRKVSLEGNQRNVQQVEEKVRNNIAWMDANYDVIVQWLEENGYSSKLRVA</sequence>
<dbReference type="PANTHER" id="PTHR11533:SF294">
    <property type="entry name" value="THYROTROPIN-RELEASING HORMONE-DEGRADING ECTOENZYME"/>
    <property type="match status" value="1"/>
</dbReference>
<evidence type="ECO:0000313" key="29">
    <source>
        <dbReference type="EMBL" id="ROT77107.1"/>
    </source>
</evidence>
<evidence type="ECO:0000256" key="12">
    <source>
        <dbReference type="ARBA" id="ARBA00022801"/>
    </source>
</evidence>
<dbReference type="GO" id="GO:0005737">
    <property type="term" value="C:cytoplasm"/>
    <property type="evidence" value="ECO:0007669"/>
    <property type="project" value="TreeGrafter"/>
</dbReference>
<keyword evidence="14" id="KW-0735">Signal-anchor</keyword>
<dbReference type="GO" id="GO:0008270">
    <property type="term" value="F:zinc ion binding"/>
    <property type="evidence" value="ECO:0007669"/>
    <property type="project" value="UniProtKB-UniRule"/>
</dbReference>
<dbReference type="InterPro" id="IPR050344">
    <property type="entry name" value="Peptidase_M1_aminopeptidases"/>
</dbReference>
<dbReference type="GO" id="GO:0016285">
    <property type="term" value="F:alanyl aminopeptidase activity"/>
    <property type="evidence" value="ECO:0007669"/>
    <property type="project" value="UniProtKB-EC"/>
</dbReference>
<evidence type="ECO:0000256" key="21">
    <source>
        <dbReference type="PIRSR" id="PIRSR634016-3"/>
    </source>
</evidence>
<gene>
    <name evidence="29" type="ORF">C7M84_004269</name>
</gene>
<dbReference type="GO" id="GO:0043171">
    <property type="term" value="P:peptide catabolic process"/>
    <property type="evidence" value="ECO:0007669"/>
    <property type="project" value="TreeGrafter"/>
</dbReference>
<feature type="binding site" evidence="21">
    <location>
        <position position="381"/>
    </location>
    <ligand>
        <name>Zn(2+)</name>
        <dbReference type="ChEBI" id="CHEBI:29105"/>
        <note>catalytic</note>
    </ligand>
</feature>
<comment type="similarity">
    <text evidence="4 23">Belongs to the peptidase M1 family.</text>
</comment>
<dbReference type="OrthoDB" id="510539at2759"/>
<dbReference type="InterPro" id="IPR042097">
    <property type="entry name" value="Aminopeptidase_N-like_N_sf"/>
</dbReference>
<evidence type="ECO:0000256" key="7">
    <source>
        <dbReference type="ARBA" id="ARBA00022622"/>
    </source>
</evidence>
<keyword evidence="7" id="KW-0449">Lipoprotein</keyword>
<evidence type="ECO:0000256" key="20">
    <source>
        <dbReference type="PIRSR" id="PIRSR634016-1"/>
    </source>
</evidence>
<protein>
    <recommendedName>
        <fullName evidence="23">Aminopeptidase</fullName>
        <ecNumber evidence="23">3.4.11.-</ecNumber>
    </recommendedName>
</protein>
<feature type="domain" description="ERAP1-like C-terminal" evidence="27">
    <location>
        <begin position="648"/>
        <end position="890"/>
    </location>
</feature>
<feature type="binding site" evidence="21">
    <location>
        <position position="358"/>
    </location>
    <ligand>
        <name>Zn(2+)</name>
        <dbReference type="ChEBI" id="CHEBI:29105"/>
        <note>catalytic</note>
    </ligand>
</feature>
<evidence type="ECO:0000256" key="8">
    <source>
        <dbReference type="ARBA" id="ARBA00022670"/>
    </source>
</evidence>
<feature type="compositionally biased region" description="Polar residues" evidence="24">
    <location>
        <begin position="24"/>
        <end position="40"/>
    </location>
</feature>